<feature type="transmembrane region" description="Helical" evidence="1">
    <location>
        <begin position="114"/>
        <end position="132"/>
    </location>
</feature>
<keyword evidence="1" id="KW-0472">Membrane</keyword>
<evidence type="ECO:0000313" key="2">
    <source>
        <dbReference type="EMBL" id="SUU90951.1"/>
    </source>
</evidence>
<feature type="transmembrane region" description="Helical" evidence="1">
    <location>
        <begin position="281"/>
        <end position="300"/>
    </location>
</feature>
<protein>
    <submittedName>
        <fullName evidence="2">Predicted membrane protein</fullName>
    </submittedName>
</protein>
<feature type="transmembrane region" description="Helical" evidence="1">
    <location>
        <begin position="315"/>
        <end position="334"/>
    </location>
</feature>
<evidence type="ECO:0000313" key="3">
    <source>
        <dbReference type="Proteomes" id="UP000254701"/>
    </source>
</evidence>
<dbReference type="OrthoDB" id="5520804at2"/>
<organism evidence="2 3">
    <name type="scientific">Aminobacter aminovorans</name>
    <name type="common">Chelatobacter heintzii</name>
    <dbReference type="NCBI Taxonomy" id="83263"/>
    <lineage>
        <taxon>Bacteria</taxon>
        <taxon>Pseudomonadati</taxon>
        <taxon>Pseudomonadota</taxon>
        <taxon>Alphaproteobacteria</taxon>
        <taxon>Hyphomicrobiales</taxon>
        <taxon>Phyllobacteriaceae</taxon>
        <taxon>Aminobacter</taxon>
    </lineage>
</organism>
<feature type="transmembrane region" description="Helical" evidence="1">
    <location>
        <begin position="341"/>
        <end position="360"/>
    </location>
</feature>
<sequence length="394" mass="43112">MALSGASNDYQRKRQQGESARVEFVELFFDLVFVFAVTQLSHFLLKHLSVAGALEGLLMLVAVWWVWNYTAWVTNWLDPRKAPVRGMLFALMLAGLMLSTSIPEAFEGRGLQFALAYVVMQVGRTLFVIWALKNHNRDNYLNFVRIGLWLVLSGVFWIAGGLAEPENRFALWAVALLIELVSPALGFWTPWHGASSTTGWDIEGGHMAERSALFIIIALGESILVSGVTFAELELNWVNLAAFLTTFFASVAMWLVYFNVGQELAHHKIAEAADTGQIARIAYTYIPVILVAGIIVVAVSDELVLAHPLGHAEPALIWTAIGGSALYLVGNLLFKFYVVGRAPLSHVIGLAVLGAMVPFASHMSPLAIGAATTVVMVLVAVLELRGQPARHHAH</sequence>
<feature type="transmembrane region" description="Helical" evidence="1">
    <location>
        <begin position="169"/>
        <end position="191"/>
    </location>
</feature>
<feature type="transmembrane region" description="Helical" evidence="1">
    <location>
        <begin position="237"/>
        <end position="260"/>
    </location>
</feature>
<feature type="transmembrane region" description="Helical" evidence="1">
    <location>
        <begin position="24"/>
        <end position="45"/>
    </location>
</feature>
<dbReference type="PANTHER" id="PTHR36840">
    <property type="entry name" value="BLL5714 PROTEIN"/>
    <property type="match status" value="1"/>
</dbReference>
<evidence type="ECO:0000256" key="1">
    <source>
        <dbReference type="SAM" id="Phobius"/>
    </source>
</evidence>
<accession>A0A380WQ24</accession>
<dbReference type="Pfam" id="PF06772">
    <property type="entry name" value="LtrA"/>
    <property type="match status" value="1"/>
</dbReference>
<reference evidence="2 3" key="1">
    <citation type="submission" date="2018-06" db="EMBL/GenBank/DDBJ databases">
        <authorList>
            <consortium name="Pathogen Informatics"/>
            <person name="Doyle S."/>
        </authorList>
    </citation>
    <scope>NUCLEOTIDE SEQUENCE [LARGE SCALE GENOMIC DNA]</scope>
    <source>
        <strain evidence="2 3">NCTC10684</strain>
    </source>
</reference>
<feature type="transmembrane region" description="Helical" evidence="1">
    <location>
        <begin position="84"/>
        <end position="102"/>
    </location>
</feature>
<feature type="transmembrane region" description="Helical" evidence="1">
    <location>
        <begin position="57"/>
        <end position="77"/>
    </location>
</feature>
<keyword evidence="1" id="KW-1133">Transmembrane helix</keyword>
<feature type="transmembrane region" description="Helical" evidence="1">
    <location>
        <begin position="366"/>
        <end position="384"/>
    </location>
</feature>
<dbReference type="PANTHER" id="PTHR36840:SF1">
    <property type="entry name" value="BLL5714 PROTEIN"/>
    <property type="match status" value="1"/>
</dbReference>
<dbReference type="AlphaFoldDB" id="A0A380WQ24"/>
<proteinExistence type="predicted"/>
<dbReference type="Proteomes" id="UP000254701">
    <property type="component" value="Unassembled WGS sequence"/>
</dbReference>
<keyword evidence="1" id="KW-0812">Transmembrane</keyword>
<dbReference type="RefSeq" id="WP_115732888.1">
    <property type="nucleotide sequence ID" value="NZ_BAAAVY010000037.1"/>
</dbReference>
<feature type="transmembrane region" description="Helical" evidence="1">
    <location>
        <begin position="212"/>
        <end position="231"/>
    </location>
</feature>
<dbReference type="EMBL" id="UFSM01000001">
    <property type="protein sequence ID" value="SUU90951.1"/>
    <property type="molecule type" value="Genomic_DNA"/>
</dbReference>
<dbReference type="InterPro" id="IPR010640">
    <property type="entry name" value="Low_temperature_requirement_A"/>
</dbReference>
<feature type="transmembrane region" description="Helical" evidence="1">
    <location>
        <begin position="144"/>
        <end position="163"/>
    </location>
</feature>
<gene>
    <name evidence="2" type="ORF">NCTC10684_04211</name>
</gene>
<name>A0A380WQ24_AMIAI</name>